<evidence type="ECO:0000256" key="1">
    <source>
        <dbReference type="SAM" id="SignalP"/>
    </source>
</evidence>
<reference evidence="2 3" key="1">
    <citation type="submission" date="2023-08" db="EMBL/GenBank/DDBJ databases">
        <title>A Necator americanus chromosomal reference genome.</title>
        <authorList>
            <person name="Ilik V."/>
            <person name="Petrzelkova K.J."/>
            <person name="Pardy F."/>
            <person name="Fuh T."/>
            <person name="Niatou-Singa F.S."/>
            <person name="Gouil Q."/>
            <person name="Baker L."/>
            <person name="Ritchie M.E."/>
            <person name="Jex A.R."/>
            <person name="Gazzola D."/>
            <person name="Li H."/>
            <person name="Toshio Fujiwara R."/>
            <person name="Zhan B."/>
            <person name="Aroian R.V."/>
            <person name="Pafco B."/>
            <person name="Schwarz E.M."/>
        </authorList>
    </citation>
    <scope>NUCLEOTIDE SEQUENCE [LARGE SCALE GENOMIC DNA]</scope>
    <source>
        <strain evidence="2 3">Aroian</strain>
        <tissue evidence="2">Whole animal</tissue>
    </source>
</reference>
<evidence type="ECO:0000313" key="2">
    <source>
        <dbReference type="EMBL" id="KAK6752334.1"/>
    </source>
</evidence>
<comment type="caution">
    <text evidence="2">The sequence shown here is derived from an EMBL/GenBank/DDBJ whole genome shotgun (WGS) entry which is preliminary data.</text>
</comment>
<keyword evidence="1" id="KW-0732">Signal</keyword>
<proteinExistence type="predicted"/>
<evidence type="ECO:0000313" key="3">
    <source>
        <dbReference type="Proteomes" id="UP001303046"/>
    </source>
</evidence>
<sequence>MYVLASILFAVIICESSSTPLFKRNLELLDMMKTPLLMTYRTEVPENQLYYLTQLHDVPTHNYFRRASSFQHLNE</sequence>
<accession>A0ABR1DPH5</accession>
<gene>
    <name evidence="2" type="primary">Necator_chrIV.g16934</name>
    <name evidence="2" type="ORF">RB195_003636</name>
</gene>
<feature type="signal peptide" evidence="1">
    <location>
        <begin position="1"/>
        <end position="18"/>
    </location>
</feature>
<organism evidence="2 3">
    <name type="scientific">Necator americanus</name>
    <name type="common">Human hookworm</name>
    <dbReference type="NCBI Taxonomy" id="51031"/>
    <lineage>
        <taxon>Eukaryota</taxon>
        <taxon>Metazoa</taxon>
        <taxon>Ecdysozoa</taxon>
        <taxon>Nematoda</taxon>
        <taxon>Chromadorea</taxon>
        <taxon>Rhabditida</taxon>
        <taxon>Rhabditina</taxon>
        <taxon>Rhabditomorpha</taxon>
        <taxon>Strongyloidea</taxon>
        <taxon>Ancylostomatidae</taxon>
        <taxon>Bunostominae</taxon>
        <taxon>Necator</taxon>
    </lineage>
</organism>
<name>A0ABR1DPH5_NECAM</name>
<dbReference type="Proteomes" id="UP001303046">
    <property type="component" value="Unassembled WGS sequence"/>
</dbReference>
<evidence type="ECO:0008006" key="4">
    <source>
        <dbReference type="Google" id="ProtNLM"/>
    </source>
</evidence>
<feature type="chain" id="PRO_5047167560" description="Secreted protein" evidence="1">
    <location>
        <begin position="19"/>
        <end position="75"/>
    </location>
</feature>
<dbReference type="EMBL" id="JAVFWL010000004">
    <property type="protein sequence ID" value="KAK6752334.1"/>
    <property type="molecule type" value="Genomic_DNA"/>
</dbReference>
<protein>
    <recommendedName>
        <fullName evidence="4">Secreted protein</fullName>
    </recommendedName>
</protein>
<keyword evidence="3" id="KW-1185">Reference proteome</keyword>